<dbReference type="PANTHER" id="PTHR48022">
    <property type="entry name" value="PLASTIDIC GLUCOSE TRANSPORTER 4"/>
    <property type="match status" value="1"/>
</dbReference>
<dbReference type="Pfam" id="PF00083">
    <property type="entry name" value="Sugar_tr"/>
    <property type="match status" value="1"/>
</dbReference>
<evidence type="ECO:0000256" key="3">
    <source>
        <dbReference type="ARBA" id="ARBA00022692"/>
    </source>
</evidence>
<dbReference type="InterPro" id="IPR005829">
    <property type="entry name" value="Sugar_transporter_CS"/>
</dbReference>
<feature type="transmembrane region" description="Helical" evidence="7">
    <location>
        <begin position="419"/>
        <end position="445"/>
    </location>
</feature>
<keyword evidence="4 7" id="KW-1133">Transmembrane helix</keyword>
<evidence type="ECO:0000256" key="7">
    <source>
        <dbReference type="SAM" id="Phobius"/>
    </source>
</evidence>
<feature type="compositionally biased region" description="Basic and acidic residues" evidence="6">
    <location>
        <begin position="7"/>
        <end position="22"/>
    </location>
</feature>
<dbReference type="SUPFAM" id="SSF103473">
    <property type="entry name" value="MFS general substrate transporter"/>
    <property type="match status" value="1"/>
</dbReference>
<sequence length="556" mass="61143">MMSAQTDKIEAGPRSGGAEHHDNDIDLKHEAVVLKSDHDELGLWATVCRFKKAVLICNLIAIAAAADGYQYKLNGNIIANKGFVNHIGFLNAAGTKHVLNAQHTALWGAMQSLGQLVGMLFLNPVSDRIGRKMTMYVLWVVLAGSLTLETLVRDWRDWSGAKILAGVGVGALQSTLPIYIAEWSPSNIRGAMVLTYSFWNTIGKFLAPLTLLICENADPQEYKIPIVTQWGFLGIMLPIFLWLPETAQYYAERDLDEKGRASLDRVNGRVPGYDVDAEYAIIKNSILEQRRRRQELEQDDGSSSSRKGWRELTDSYVACFRGPNARRTLGSALPACAQQLTGLSFLSTYASLFFRQAGFADPFLITTVLTAIALVTSVALMLWTDRFGRRLVVFAAACVSTATMLVVAVIGLAPTSTPLRGFCIFVACVWSFFNNALGALGWAFVGEIASQKLRARTAGLAAGLSVVFGLTFNTALPVMLDTEGADMGYQTGWLFFGVGAVTCVVVWFFVPEPSRRNNAEMDEMYDKGVPAWKMKDYVTDVQLAQRQARGRREEVA</sequence>
<comment type="caution">
    <text evidence="9">The sequence shown here is derived from an EMBL/GenBank/DDBJ whole genome shotgun (WGS) entry which is preliminary data.</text>
</comment>
<dbReference type="Gene3D" id="1.20.1250.20">
    <property type="entry name" value="MFS general substrate transporter like domains"/>
    <property type="match status" value="1"/>
</dbReference>
<gene>
    <name evidence="9" type="ORF">VDGE_09983</name>
</gene>
<evidence type="ECO:0000313" key="9">
    <source>
        <dbReference type="EMBL" id="RXG46252.1"/>
    </source>
</evidence>
<organism evidence="9 10">
    <name type="scientific">Verticillium dahliae</name>
    <name type="common">Verticillium wilt</name>
    <dbReference type="NCBI Taxonomy" id="27337"/>
    <lineage>
        <taxon>Eukaryota</taxon>
        <taxon>Fungi</taxon>
        <taxon>Dikarya</taxon>
        <taxon>Ascomycota</taxon>
        <taxon>Pezizomycotina</taxon>
        <taxon>Sordariomycetes</taxon>
        <taxon>Hypocreomycetidae</taxon>
        <taxon>Glomerellales</taxon>
        <taxon>Plectosphaerellaceae</taxon>
        <taxon>Verticillium</taxon>
    </lineage>
</organism>
<reference evidence="9 10" key="1">
    <citation type="submission" date="2018-12" db="EMBL/GenBank/DDBJ databases">
        <title>Genome of Verticillium dahliae isolate Getta Getta.</title>
        <authorList>
            <person name="Gardiner D.M."/>
        </authorList>
    </citation>
    <scope>NUCLEOTIDE SEQUENCE [LARGE SCALE GENOMIC DNA]</scope>
    <source>
        <strain evidence="9 10">Getta Getta</strain>
    </source>
</reference>
<dbReference type="InterPro" id="IPR020846">
    <property type="entry name" value="MFS_dom"/>
</dbReference>
<dbReference type="PROSITE" id="PS50850">
    <property type="entry name" value="MFS"/>
    <property type="match status" value="1"/>
</dbReference>
<dbReference type="GO" id="GO:0005351">
    <property type="term" value="F:carbohydrate:proton symporter activity"/>
    <property type="evidence" value="ECO:0007669"/>
    <property type="project" value="TreeGrafter"/>
</dbReference>
<feature type="transmembrane region" description="Helical" evidence="7">
    <location>
        <begin position="226"/>
        <end position="243"/>
    </location>
</feature>
<feature type="transmembrane region" description="Helical" evidence="7">
    <location>
        <begin position="193"/>
        <end position="214"/>
    </location>
</feature>
<feature type="domain" description="Major facilitator superfamily (MFS) profile" evidence="8">
    <location>
        <begin position="56"/>
        <end position="514"/>
    </location>
</feature>
<evidence type="ECO:0000256" key="5">
    <source>
        <dbReference type="ARBA" id="ARBA00023136"/>
    </source>
</evidence>
<evidence type="ECO:0000256" key="6">
    <source>
        <dbReference type="SAM" id="MobiDB-lite"/>
    </source>
</evidence>
<dbReference type="EMBL" id="RSDZ01000052">
    <property type="protein sequence ID" value="RXG46252.1"/>
    <property type="molecule type" value="Genomic_DNA"/>
</dbReference>
<feature type="transmembrane region" description="Helical" evidence="7">
    <location>
        <begin position="134"/>
        <end position="151"/>
    </location>
</feature>
<dbReference type="GO" id="GO:0016020">
    <property type="term" value="C:membrane"/>
    <property type="evidence" value="ECO:0007669"/>
    <property type="project" value="UniProtKB-SubCell"/>
</dbReference>
<evidence type="ECO:0000259" key="8">
    <source>
        <dbReference type="PROSITE" id="PS50850"/>
    </source>
</evidence>
<name>A0A444RYI9_VERDA</name>
<evidence type="ECO:0000313" key="10">
    <source>
        <dbReference type="Proteomes" id="UP000288725"/>
    </source>
</evidence>
<feature type="transmembrane region" description="Helical" evidence="7">
    <location>
        <begin position="363"/>
        <end position="384"/>
    </location>
</feature>
<keyword evidence="3 7" id="KW-0812">Transmembrane</keyword>
<dbReference type="InterPro" id="IPR005828">
    <property type="entry name" value="MFS_sugar_transport-like"/>
</dbReference>
<dbReference type="AlphaFoldDB" id="A0A444RYI9"/>
<evidence type="ECO:0000256" key="1">
    <source>
        <dbReference type="ARBA" id="ARBA00004141"/>
    </source>
</evidence>
<keyword evidence="5 7" id="KW-0472">Membrane</keyword>
<dbReference type="InterPro" id="IPR050360">
    <property type="entry name" value="MFS_Sugar_Transporters"/>
</dbReference>
<evidence type="ECO:0000256" key="4">
    <source>
        <dbReference type="ARBA" id="ARBA00022989"/>
    </source>
</evidence>
<proteinExistence type="inferred from homology"/>
<comment type="subcellular location">
    <subcellularLocation>
        <location evidence="1">Membrane</location>
        <topology evidence="1">Multi-pass membrane protein</topology>
    </subcellularLocation>
</comment>
<dbReference type="Proteomes" id="UP000288725">
    <property type="component" value="Chromosome 4"/>
</dbReference>
<evidence type="ECO:0000256" key="2">
    <source>
        <dbReference type="ARBA" id="ARBA00010992"/>
    </source>
</evidence>
<feature type="transmembrane region" description="Helical" evidence="7">
    <location>
        <begin position="163"/>
        <end position="181"/>
    </location>
</feature>
<dbReference type="PROSITE" id="PS00217">
    <property type="entry name" value="SUGAR_TRANSPORT_2"/>
    <property type="match status" value="1"/>
</dbReference>
<dbReference type="InterPro" id="IPR036259">
    <property type="entry name" value="MFS_trans_sf"/>
</dbReference>
<feature type="transmembrane region" description="Helical" evidence="7">
    <location>
        <begin position="391"/>
        <end position="413"/>
    </location>
</feature>
<feature type="transmembrane region" description="Helical" evidence="7">
    <location>
        <begin position="492"/>
        <end position="510"/>
    </location>
</feature>
<comment type="similarity">
    <text evidence="2">Belongs to the major facilitator superfamily. Sugar transporter (TC 2.A.1.1) family.</text>
</comment>
<protein>
    <recommendedName>
        <fullName evidence="8">Major facilitator superfamily (MFS) profile domain-containing protein</fullName>
    </recommendedName>
</protein>
<dbReference type="PANTHER" id="PTHR48022:SF10">
    <property type="entry name" value="MAJOR FACILITATOR SUPERFAMILY (MFS) PROFILE DOMAIN-CONTAINING PROTEIN"/>
    <property type="match status" value="1"/>
</dbReference>
<feature type="transmembrane region" description="Helical" evidence="7">
    <location>
        <begin position="457"/>
        <end position="480"/>
    </location>
</feature>
<accession>A0A444RYI9</accession>
<feature type="region of interest" description="Disordered" evidence="6">
    <location>
        <begin position="1"/>
        <end position="22"/>
    </location>
</feature>